<gene>
    <name evidence="3" type="ORF">BFS30_12555</name>
</gene>
<feature type="coiled-coil region" evidence="1">
    <location>
        <begin position="152"/>
        <end position="179"/>
    </location>
</feature>
<dbReference type="EMBL" id="CP017141">
    <property type="protein sequence ID" value="AOM77932.1"/>
    <property type="molecule type" value="Genomic_DNA"/>
</dbReference>
<dbReference type="InterPro" id="IPR008969">
    <property type="entry name" value="CarboxyPept-like_regulatory"/>
</dbReference>
<feature type="chain" id="PRO_5009098612" description="CarboxypepD_reg-like domain-containing protein" evidence="2">
    <location>
        <begin position="20"/>
        <end position="245"/>
    </location>
</feature>
<evidence type="ECO:0008006" key="5">
    <source>
        <dbReference type="Google" id="ProtNLM"/>
    </source>
</evidence>
<keyword evidence="1" id="KW-0175">Coiled coil</keyword>
<reference evidence="3 4" key="1">
    <citation type="submission" date="2016-08" db="EMBL/GenBank/DDBJ databases">
        <authorList>
            <person name="Seilhamer J.J."/>
        </authorList>
    </citation>
    <scope>NUCLEOTIDE SEQUENCE [LARGE SCALE GENOMIC DNA]</scope>
    <source>
        <strain evidence="3 4">DX4</strain>
    </source>
</reference>
<evidence type="ECO:0000256" key="2">
    <source>
        <dbReference type="SAM" id="SignalP"/>
    </source>
</evidence>
<evidence type="ECO:0000313" key="4">
    <source>
        <dbReference type="Proteomes" id="UP000094313"/>
    </source>
</evidence>
<dbReference type="KEGG" id="psty:BFS30_12555"/>
<evidence type="ECO:0000313" key="3">
    <source>
        <dbReference type="EMBL" id="AOM77932.1"/>
    </source>
</evidence>
<name>A0A1D7QGY0_9SPHI</name>
<dbReference type="AlphaFoldDB" id="A0A1D7QGY0"/>
<dbReference type="RefSeq" id="WP_069379620.1">
    <property type="nucleotide sequence ID" value="NZ_CP017141.1"/>
</dbReference>
<keyword evidence="2" id="KW-0732">Signal</keyword>
<dbReference type="Proteomes" id="UP000094313">
    <property type="component" value="Chromosome"/>
</dbReference>
<dbReference type="SUPFAM" id="SSF49464">
    <property type="entry name" value="Carboxypeptidase regulatory domain-like"/>
    <property type="match status" value="1"/>
</dbReference>
<dbReference type="OrthoDB" id="1118857at2"/>
<accession>A0A1D7QGY0</accession>
<protein>
    <recommendedName>
        <fullName evidence="5">CarboxypepD_reg-like domain-containing protein</fullName>
    </recommendedName>
</protein>
<sequence>MAKYLFLLLISIVPFFVRAQTSVSGTVYDYDNKTFPIQDVIVRNLNSREFSKTKAAGQFSIPAKVGDLLEFSYVGYHTDTLFLIDLKPKTIFLPGNSKTLNEVKIISAKVNPSVLYRDPDAKESKRFGSDGLRGKENNDKAGGMLFNLGYGKMKREREKERILEERDSYETEIRENFNEESIAKLVKLSGQDLKDFMSIYRPSVSLIKDERPFNYTYYIVKAYHSWLKLPSGQRKLSPMPRLKAN</sequence>
<organism evidence="3 4">
    <name type="scientific">Pedobacter steynii</name>
    <dbReference type="NCBI Taxonomy" id="430522"/>
    <lineage>
        <taxon>Bacteria</taxon>
        <taxon>Pseudomonadati</taxon>
        <taxon>Bacteroidota</taxon>
        <taxon>Sphingobacteriia</taxon>
        <taxon>Sphingobacteriales</taxon>
        <taxon>Sphingobacteriaceae</taxon>
        <taxon>Pedobacter</taxon>
    </lineage>
</organism>
<proteinExistence type="predicted"/>
<evidence type="ECO:0000256" key="1">
    <source>
        <dbReference type="SAM" id="Coils"/>
    </source>
</evidence>
<feature type="signal peptide" evidence="2">
    <location>
        <begin position="1"/>
        <end position="19"/>
    </location>
</feature>
<keyword evidence="4" id="KW-1185">Reference proteome</keyword>